<dbReference type="GO" id="GO:0000162">
    <property type="term" value="P:L-tryptophan biosynthetic process"/>
    <property type="evidence" value="ECO:0007669"/>
    <property type="project" value="TreeGrafter"/>
</dbReference>
<evidence type="ECO:0000313" key="4">
    <source>
        <dbReference type="EMBL" id="VAX26847.1"/>
    </source>
</evidence>
<dbReference type="PANTHER" id="PTHR11236">
    <property type="entry name" value="AMINOBENZOATE/ANTHRANILATE SYNTHASE"/>
    <property type="match status" value="1"/>
</dbReference>
<keyword evidence="4" id="KW-0808">Transferase</keyword>
<organism evidence="4">
    <name type="scientific">hydrothermal vent metagenome</name>
    <dbReference type="NCBI Taxonomy" id="652676"/>
    <lineage>
        <taxon>unclassified sequences</taxon>
        <taxon>metagenomes</taxon>
        <taxon>ecological metagenomes</taxon>
    </lineage>
</organism>
<dbReference type="InterPro" id="IPR005801">
    <property type="entry name" value="ADC_synthase"/>
</dbReference>
<dbReference type="Pfam" id="PF04715">
    <property type="entry name" value="Anth_synt_I_N"/>
    <property type="match status" value="1"/>
</dbReference>
<dbReference type="PRINTS" id="PR00095">
    <property type="entry name" value="ANTSNTHASEI"/>
</dbReference>
<dbReference type="InterPro" id="IPR019999">
    <property type="entry name" value="Anth_synth_I-like"/>
</dbReference>
<feature type="non-terminal residue" evidence="4">
    <location>
        <position position="493"/>
    </location>
</feature>
<dbReference type="Gene3D" id="3.60.120.10">
    <property type="entry name" value="Anthranilate synthase"/>
    <property type="match status" value="1"/>
</dbReference>
<keyword evidence="4" id="KW-0032">Aminotransferase</keyword>
<dbReference type="PANTHER" id="PTHR11236:SF9">
    <property type="entry name" value="ANTHRANILATE SYNTHASE COMPONENT 1"/>
    <property type="match status" value="1"/>
</dbReference>
<proteinExistence type="predicted"/>
<name>A0A3B1DDX4_9ZZZZ</name>
<feature type="domain" description="Chorismate-utilising enzyme C-terminal" evidence="2">
    <location>
        <begin position="242"/>
        <end position="493"/>
    </location>
</feature>
<dbReference type="EMBL" id="UOGF01000018">
    <property type="protein sequence ID" value="VAX26847.1"/>
    <property type="molecule type" value="Genomic_DNA"/>
</dbReference>
<dbReference type="GO" id="GO:0046820">
    <property type="term" value="F:4-amino-4-deoxychorismate synthase activity"/>
    <property type="evidence" value="ECO:0007669"/>
    <property type="project" value="UniProtKB-EC"/>
</dbReference>
<dbReference type="Pfam" id="PF00425">
    <property type="entry name" value="Chorismate_bind"/>
    <property type="match status" value="1"/>
</dbReference>
<dbReference type="InterPro" id="IPR006805">
    <property type="entry name" value="Anth_synth_I_N"/>
</dbReference>
<dbReference type="InterPro" id="IPR015890">
    <property type="entry name" value="Chorismate_C"/>
</dbReference>
<feature type="domain" description="Anthranilate synthase component I N-terminal" evidence="3">
    <location>
        <begin position="35"/>
        <end position="180"/>
    </location>
</feature>
<evidence type="ECO:0000256" key="1">
    <source>
        <dbReference type="SAM" id="MobiDB-lite"/>
    </source>
</evidence>
<reference evidence="4" key="1">
    <citation type="submission" date="2018-06" db="EMBL/GenBank/DDBJ databases">
        <authorList>
            <person name="Zhirakovskaya E."/>
        </authorList>
    </citation>
    <scope>NUCLEOTIDE SEQUENCE</scope>
</reference>
<evidence type="ECO:0000259" key="2">
    <source>
        <dbReference type="Pfam" id="PF00425"/>
    </source>
</evidence>
<dbReference type="EC" id="2.6.1.85" evidence="4"/>
<gene>
    <name evidence="4" type="ORF">MNBD_NITROSPIRAE01-811</name>
</gene>
<accession>A0A3B1DDX4</accession>
<dbReference type="SUPFAM" id="SSF56322">
    <property type="entry name" value="ADC synthase"/>
    <property type="match status" value="1"/>
</dbReference>
<sequence>MHETRIKHLSYLPVNKADDTISASPIIIKTLPAKTLTPITLLEKIDWEGPSFLLHGSRGGWFEGHFSLLGGAPFGIFKSKGKESYFEHFISQRESQLTFSGDPLAALQTLLDRFQVSESANDRTSDLPFSQGGIVGFFSYELLRQFENIPETPEKPKLPDIYLLFLNFYILFDHHQNLIHLIYNPAPEIELGISAALAHQNARKKIAAFEKMITVSDPPASPKKQNPLRETSKSIITPDRSKKHYEKMVQHALRYITAGDIFQANLSQRFSGSSSEETLFEIYKRLWDINPSPFSCFLDFGEIQIASASPERLVRITKNSGKDSVDTRPIAGTRPRGETSEQDLDFVNALYQSEKERAEHLMLVDLERNDLGKVCEYGSVEVDALMQLEKYSHVSHLVSNIKGTLRANTSPLTVLKALFPGGTITGVPKIRCMEIIAELEQKPRGIYTGSIGYLGFNGEMDLNIAIRTWVQHKEKISFQVGAGIVADSNPEKE</sequence>
<dbReference type="AlphaFoldDB" id="A0A3B1DDX4"/>
<protein>
    <submittedName>
        <fullName evidence="4">Para-aminobenzoate synthase, aminase component</fullName>
        <ecNumber evidence="4">2.6.1.85</ecNumber>
    </submittedName>
</protein>
<evidence type="ECO:0000259" key="3">
    <source>
        <dbReference type="Pfam" id="PF04715"/>
    </source>
</evidence>
<feature type="region of interest" description="Disordered" evidence="1">
    <location>
        <begin position="217"/>
        <end position="240"/>
    </location>
</feature>